<dbReference type="Proteomes" id="UP001194696">
    <property type="component" value="Unassembled WGS sequence"/>
</dbReference>
<gene>
    <name evidence="2" type="ORF">BGZ96_004424</name>
</gene>
<evidence type="ECO:0000313" key="2">
    <source>
        <dbReference type="EMBL" id="KAG0274229.1"/>
    </source>
</evidence>
<proteinExistence type="predicted"/>
<comment type="caution">
    <text evidence="2">The sequence shown here is derived from an EMBL/GenBank/DDBJ whole genome shotgun (WGS) entry which is preliminary data.</text>
</comment>
<sequence length="129" mass="13727">QSLDPNKPHEGNQDYVHYDPGHVQYEHGQVPHDQGHQHPPSFIPSPPPVNGGADEVYMVDVSKESSTSPYVGPTSYRDSISFPPGNPGSALAKSARSSVSHAPQYFPGGSVAVSDLRSPQTVSNVSPVL</sequence>
<accession>A0ABQ7JI63</accession>
<keyword evidence="3" id="KW-1185">Reference proteome</keyword>
<name>A0ABQ7JI63_9FUNG</name>
<feature type="non-terminal residue" evidence="2">
    <location>
        <position position="1"/>
    </location>
</feature>
<evidence type="ECO:0000313" key="3">
    <source>
        <dbReference type="Proteomes" id="UP001194696"/>
    </source>
</evidence>
<reference evidence="2 3" key="1">
    <citation type="journal article" date="2020" name="Fungal Divers.">
        <title>Resolving the Mortierellaceae phylogeny through synthesis of multi-gene phylogenetics and phylogenomics.</title>
        <authorList>
            <person name="Vandepol N."/>
            <person name="Liber J."/>
            <person name="Desiro A."/>
            <person name="Na H."/>
            <person name="Kennedy M."/>
            <person name="Barry K."/>
            <person name="Grigoriev I.V."/>
            <person name="Miller A.N."/>
            <person name="O'Donnell K."/>
            <person name="Stajich J.E."/>
            <person name="Bonito G."/>
        </authorList>
    </citation>
    <scope>NUCLEOTIDE SEQUENCE [LARGE SCALE GENOMIC DNA]</scope>
    <source>
        <strain evidence="2 3">AD045</strain>
    </source>
</reference>
<organism evidence="2 3">
    <name type="scientific">Linnemannia gamsii</name>
    <dbReference type="NCBI Taxonomy" id="64522"/>
    <lineage>
        <taxon>Eukaryota</taxon>
        <taxon>Fungi</taxon>
        <taxon>Fungi incertae sedis</taxon>
        <taxon>Mucoromycota</taxon>
        <taxon>Mortierellomycotina</taxon>
        <taxon>Mortierellomycetes</taxon>
        <taxon>Mortierellales</taxon>
        <taxon>Mortierellaceae</taxon>
        <taxon>Linnemannia</taxon>
    </lineage>
</organism>
<feature type="compositionally biased region" description="Basic and acidic residues" evidence="1">
    <location>
        <begin position="1"/>
        <end position="20"/>
    </location>
</feature>
<dbReference type="EMBL" id="JAAAIM010002064">
    <property type="protein sequence ID" value="KAG0274229.1"/>
    <property type="molecule type" value="Genomic_DNA"/>
</dbReference>
<evidence type="ECO:0000256" key="1">
    <source>
        <dbReference type="SAM" id="MobiDB-lite"/>
    </source>
</evidence>
<feature type="region of interest" description="Disordered" evidence="1">
    <location>
        <begin position="1"/>
        <end position="129"/>
    </location>
</feature>
<protein>
    <submittedName>
        <fullName evidence="2">Uncharacterized protein</fullName>
    </submittedName>
</protein>
<feature type="compositionally biased region" description="Polar residues" evidence="1">
    <location>
        <begin position="117"/>
        <end position="129"/>
    </location>
</feature>